<dbReference type="Gene3D" id="3.40.30.10">
    <property type="entry name" value="Glutaredoxin"/>
    <property type="match status" value="1"/>
</dbReference>
<dbReference type="Pfam" id="PF13640">
    <property type="entry name" value="2OG-FeII_Oxy_3"/>
    <property type="match status" value="1"/>
</dbReference>
<dbReference type="InterPro" id="IPR006620">
    <property type="entry name" value="Pro_4_hyd_alph"/>
</dbReference>
<evidence type="ECO:0000313" key="10">
    <source>
        <dbReference type="Proteomes" id="UP001279642"/>
    </source>
</evidence>
<keyword evidence="3" id="KW-0847">Vitamin C</keyword>
<evidence type="ECO:0000256" key="4">
    <source>
        <dbReference type="ARBA" id="ARBA00022964"/>
    </source>
</evidence>
<evidence type="ECO:0000256" key="2">
    <source>
        <dbReference type="ARBA" id="ARBA00022723"/>
    </source>
</evidence>
<dbReference type="SUPFAM" id="SSF52833">
    <property type="entry name" value="Thioredoxin-like"/>
    <property type="match status" value="1"/>
</dbReference>
<reference evidence="9 10" key="1">
    <citation type="journal article" date="2016" name="Antonie Van Leeuwenhoek">
        <title>Dongia soli sp. nov., isolated from soil from Dokdo, Korea.</title>
        <authorList>
            <person name="Kim D.U."/>
            <person name="Lee H."/>
            <person name="Kim H."/>
            <person name="Kim S.G."/>
            <person name="Ka J.O."/>
        </authorList>
    </citation>
    <scope>NUCLEOTIDE SEQUENCE [LARGE SCALE GENOMIC DNA]</scope>
    <source>
        <strain evidence="9 10">D78</strain>
    </source>
</reference>
<evidence type="ECO:0000256" key="3">
    <source>
        <dbReference type="ARBA" id="ARBA00022896"/>
    </source>
</evidence>
<comment type="cofactor">
    <cofactor evidence="1">
        <name>L-ascorbate</name>
        <dbReference type="ChEBI" id="CHEBI:38290"/>
    </cofactor>
</comment>
<evidence type="ECO:0000256" key="7">
    <source>
        <dbReference type="SAM" id="MobiDB-lite"/>
    </source>
</evidence>
<sequence length="412" mass="45386">MAGTSAPGSLAGGPAAALRLLSPGDPAPTFIAASNVNPRFNFASAAGRYIVLCFFGGTRHPIGGSLIETVQTHGEFFLNPDFYFFGVALDREDRNRPSLTTKAPGMDIFWDSDGAVARLYNLLAADLTAQAAASSAAFRPVTYVLDCNLRILAIVAEPDGKAQAMTVMSLLRQLPPLPPPRPFQPQAPVLVLPHLFEPALCRRLIDGYNASEPIESGYMVERDGKTVQVVDHRHKRRSDWTIIDETLRQAIRDRIMRRLVPEIHKAFNFQVTRMERYLVACYDAEAGGYFRPHRDNTTKGTAHRRFAVTVNLNAGDYEGGDLAFPEYGRVTYRAPTGGAVVFSCSLLHEARAVTKGRRYAFLPFLYDEAAARQREANNPYLEGEASYRAASDQTGGATPFADFVPPEDKQNR</sequence>
<organism evidence="9 10">
    <name type="scientific">Dongia soli</name>
    <dbReference type="NCBI Taxonomy" id="600628"/>
    <lineage>
        <taxon>Bacteria</taxon>
        <taxon>Pseudomonadati</taxon>
        <taxon>Pseudomonadota</taxon>
        <taxon>Alphaproteobacteria</taxon>
        <taxon>Rhodospirillales</taxon>
        <taxon>Dongiaceae</taxon>
        <taxon>Dongia</taxon>
    </lineage>
</organism>
<accession>A0ABU5EEF3</accession>
<dbReference type="InterPro" id="IPR036249">
    <property type="entry name" value="Thioredoxin-like_sf"/>
</dbReference>
<dbReference type="InterPro" id="IPR005123">
    <property type="entry name" value="Oxoglu/Fe-dep_dioxygenase_dom"/>
</dbReference>
<keyword evidence="4" id="KW-0223">Dioxygenase</keyword>
<keyword evidence="5" id="KW-0560">Oxidoreductase</keyword>
<name>A0ABU5EEF3_9PROT</name>
<dbReference type="SUPFAM" id="SSF51197">
    <property type="entry name" value="Clavaminate synthase-like"/>
    <property type="match status" value="1"/>
</dbReference>
<keyword evidence="10" id="KW-1185">Reference proteome</keyword>
<keyword evidence="6" id="KW-0408">Iron</keyword>
<comment type="caution">
    <text evidence="9">The sequence shown here is derived from an EMBL/GenBank/DDBJ whole genome shotgun (WGS) entry which is preliminary data.</text>
</comment>
<dbReference type="RefSeq" id="WP_320509676.1">
    <property type="nucleotide sequence ID" value="NZ_JAXCLW010000005.1"/>
</dbReference>
<keyword evidence="2" id="KW-0479">Metal-binding</keyword>
<gene>
    <name evidence="9" type="ORF">SMD27_17300</name>
</gene>
<evidence type="ECO:0000259" key="8">
    <source>
        <dbReference type="PROSITE" id="PS51471"/>
    </source>
</evidence>
<feature type="region of interest" description="Disordered" evidence="7">
    <location>
        <begin position="382"/>
        <end position="412"/>
    </location>
</feature>
<dbReference type="EMBL" id="JAXCLW010000005">
    <property type="protein sequence ID" value="MDY0884603.1"/>
    <property type="molecule type" value="Genomic_DNA"/>
</dbReference>
<evidence type="ECO:0000256" key="1">
    <source>
        <dbReference type="ARBA" id="ARBA00001961"/>
    </source>
</evidence>
<feature type="domain" description="Fe2OG dioxygenase" evidence="8">
    <location>
        <begin position="273"/>
        <end position="368"/>
    </location>
</feature>
<dbReference type="Gene3D" id="2.60.120.620">
    <property type="entry name" value="q2cbj1_9rhob like domain"/>
    <property type="match status" value="1"/>
</dbReference>
<dbReference type="PROSITE" id="PS51471">
    <property type="entry name" value="FE2OG_OXY"/>
    <property type="match status" value="1"/>
</dbReference>
<dbReference type="InterPro" id="IPR044862">
    <property type="entry name" value="Pro_4_hyd_alph_FE2OG_OXY"/>
</dbReference>
<evidence type="ECO:0000256" key="6">
    <source>
        <dbReference type="ARBA" id="ARBA00023004"/>
    </source>
</evidence>
<dbReference type="Proteomes" id="UP001279642">
    <property type="component" value="Unassembled WGS sequence"/>
</dbReference>
<evidence type="ECO:0000313" key="9">
    <source>
        <dbReference type="EMBL" id="MDY0884603.1"/>
    </source>
</evidence>
<evidence type="ECO:0000256" key="5">
    <source>
        <dbReference type="ARBA" id="ARBA00023002"/>
    </source>
</evidence>
<proteinExistence type="predicted"/>
<protein>
    <submittedName>
        <fullName evidence="9">2OG-Fe(II) oxygenase</fullName>
    </submittedName>
</protein>
<dbReference type="SMART" id="SM00702">
    <property type="entry name" value="P4Hc"/>
    <property type="match status" value="1"/>
</dbReference>